<keyword evidence="2" id="KW-1185">Reference proteome</keyword>
<dbReference type="Proteomes" id="UP000245626">
    <property type="component" value="Unassembled WGS sequence"/>
</dbReference>
<dbReference type="EMBL" id="KZ820765">
    <property type="protein sequence ID" value="PWN46704.1"/>
    <property type="molecule type" value="Genomic_DNA"/>
</dbReference>
<gene>
    <name evidence="1" type="ORF">IE53DRAFT_322482</name>
</gene>
<evidence type="ECO:0000313" key="2">
    <source>
        <dbReference type="Proteomes" id="UP000245626"/>
    </source>
</evidence>
<accession>A0ACD0NLQ0</accession>
<reference evidence="1 2" key="1">
    <citation type="journal article" date="2018" name="Mol. Biol. Evol.">
        <title>Broad Genomic Sampling Reveals a Smut Pathogenic Ancestry of the Fungal Clade Ustilaginomycotina.</title>
        <authorList>
            <person name="Kijpornyongpan T."/>
            <person name="Mondo S.J."/>
            <person name="Barry K."/>
            <person name="Sandor L."/>
            <person name="Lee J."/>
            <person name="Lipzen A."/>
            <person name="Pangilinan J."/>
            <person name="LaButti K."/>
            <person name="Hainaut M."/>
            <person name="Henrissat B."/>
            <person name="Grigoriev I.V."/>
            <person name="Spatafora J.W."/>
            <person name="Aime M.C."/>
        </authorList>
    </citation>
    <scope>NUCLEOTIDE SEQUENCE [LARGE SCALE GENOMIC DNA]</scope>
    <source>
        <strain evidence="1 2">SA 807</strain>
    </source>
</reference>
<name>A0ACD0NLQ0_9BASI</name>
<sequence length="240" mass="27295">QGTVLRADVDGQILMRAYLSGTPECKFGLNDKLVLEKGDKNRGKDNAVELDDCQFHQCVKLGKYDTDRSISFIPPDGEFELMRYRSTTNVNLPFKVHPIIEEVTKSKVEYTIHLRANFDPKLSASSVVLRIPTPLNTTNVKCQVGLGKAKYVPAENVIVWKIPRIQGMSECTFQADAELSATTHRKPWSRPPIEVEFQVLMFTASGLLVRFLKVFEKSNYQSVKWVRYLTKSNGSYLVRF</sequence>
<evidence type="ECO:0000313" key="1">
    <source>
        <dbReference type="EMBL" id="PWN46704.1"/>
    </source>
</evidence>
<protein>
    <submittedName>
        <fullName evidence="1">Clathrin adaptor, mu subunit</fullName>
    </submittedName>
</protein>
<organism evidence="1 2">
    <name type="scientific">Violaceomyces palustris</name>
    <dbReference type="NCBI Taxonomy" id="1673888"/>
    <lineage>
        <taxon>Eukaryota</taxon>
        <taxon>Fungi</taxon>
        <taxon>Dikarya</taxon>
        <taxon>Basidiomycota</taxon>
        <taxon>Ustilaginomycotina</taxon>
        <taxon>Ustilaginomycetes</taxon>
        <taxon>Violaceomycetales</taxon>
        <taxon>Violaceomycetaceae</taxon>
        <taxon>Violaceomyces</taxon>
    </lineage>
</organism>
<proteinExistence type="predicted"/>
<feature type="non-terminal residue" evidence="1">
    <location>
        <position position="1"/>
    </location>
</feature>